<proteinExistence type="predicted"/>
<dbReference type="PANTHER" id="PTHR37826:SF2">
    <property type="entry name" value="ZINC-RIBBON DOMAIN-CONTAINING PROTEIN"/>
    <property type="match status" value="1"/>
</dbReference>
<dbReference type="Proteomes" id="UP000008957">
    <property type="component" value="Chromosome"/>
</dbReference>
<reference evidence="5" key="1">
    <citation type="submission" date="2010-03" db="EMBL/GenBank/DDBJ databases">
        <title>The genome sequence of Synergistetes sp. SGP1.</title>
        <authorList>
            <consortium name="metaHIT consortium -- http://www.metahit.eu/"/>
            <person name="Pajon A."/>
            <person name="Turner K."/>
            <person name="Parkhill J."/>
            <person name="Wade W."/>
            <person name="Vartoukian S."/>
        </authorList>
    </citation>
    <scope>NUCLEOTIDE SEQUENCE [LARGE SCALE GENOMIC DNA]</scope>
    <source>
        <strain evidence="5">SGP1</strain>
    </source>
</reference>
<dbReference type="RefSeq" id="WP_015555970.1">
    <property type="nucleotide sequence ID" value="NC_021038.1"/>
</dbReference>
<dbReference type="CDD" id="cd03408">
    <property type="entry name" value="SPFH_like_u1"/>
    <property type="match status" value="1"/>
</dbReference>
<feature type="domain" description="DZANK-type" evidence="2">
    <location>
        <begin position="339"/>
        <end position="385"/>
    </location>
</feature>
<dbReference type="Pfam" id="PF13421">
    <property type="entry name" value="Band_7_1"/>
    <property type="match status" value="1"/>
</dbReference>
<feature type="region of interest" description="Disordered" evidence="1">
    <location>
        <begin position="310"/>
        <end position="332"/>
    </location>
</feature>
<organism evidence="4 5">
    <name type="scientific">Fretibacterium fastidiosum</name>
    <dbReference type="NCBI Taxonomy" id="651822"/>
    <lineage>
        <taxon>Bacteria</taxon>
        <taxon>Thermotogati</taxon>
        <taxon>Synergistota</taxon>
        <taxon>Synergistia</taxon>
        <taxon>Synergistales</taxon>
        <taxon>Aminobacteriaceae</taxon>
        <taxon>Fretibacterium</taxon>
    </lineage>
</organism>
<dbReference type="KEGG" id="sbr:SY1_03280"/>
<evidence type="ECO:0000313" key="4">
    <source>
        <dbReference type="EMBL" id="CBL27823.1"/>
    </source>
</evidence>
<dbReference type="InterPro" id="IPR033880">
    <property type="entry name" value="SPFH_YdjI"/>
</dbReference>
<evidence type="ECO:0000313" key="5">
    <source>
        <dbReference type="Proteomes" id="UP000008957"/>
    </source>
</evidence>
<accession>A0AB94IVP7</accession>
<sequence>MAMFGRNPNEAAYVGGRKHFTDVIKNTGPGNLLIWLNGEEDFNTNSTLIVAESEEALFFRDGIVEEVFDGGKYVLSTENYPFISRLRNLFSGGISTFNCKVYFVRKAHSMEILWGTDSPIQVRDPVLRIATSVTARGAFKVQVDNSKLFLIKLLGNNVQQLTQEELTRYFRREFMQHIKSNIARAIRESNEEILGICERQALLAEHLTPILREPLADYGVRLVNFTIEAIDIPEQDPNRQKLEAAYANKGVMGILGNDWGRQQATEILHDVANNPGAGGVAATGAGLGMGMVAGGVFNSMAQQMFAPMQEPRPEERPFPQGPSGGRFVQRDGPGGAKRCAHCGADNPEDSLFCGRCGTRLDAPEATCGNCGAVLPPESRFCNKCGTPRN</sequence>
<dbReference type="PANTHER" id="PTHR37826">
    <property type="entry name" value="FLOTILLIN BAND_7_5 DOMAIN PROTEIN"/>
    <property type="match status" value="1"/>
</dbReference>
<dbReference type="EMBL" id="FP929056">
    <property type="protein sequence ID" value="CBL27823.1"/>
    <property type="molecule type" value="Genomic_DNA"/>
</dbReference>
<evidence type="ECO:0000256" key="1">
    <source>
        <dbReference type="SAM" id="MobiDB-lite"/>
    </source>
</evidence>
<feature type="domain" description="SPFH" evidence="3">
    <location>
        <begin position="44"/>
        <end position="235"/>
    </location>
</feature>
<reference evidence="4 5" key="2">
    <citation type="submission" date="2010-03" db="EMBL/GenBank/DDBJ databases">
        <authorList>
            <person name="Pajon A."/>
        </authorList>
    </citation>
    <scope>NUCLEOTIDE SEQUENCE [LARGE SCALE GENOMIC DNA]</scope>
    <source>
        <strain evidence="4 5">SGP1</strain>
    </source>
</reference>
<evidence type="ECO:0000259" key="2">
    <source>
        <dbReference type="Pfam" id="PF12773"/>
    </source>
</evidence>
<dbReference type="InterPro" id="IPR025874">
    <property type="entry name" value="DZR"/>
</dbReference>
<protein>
    <submittedName>
        <fullName evidence="4">Virion core protein (Lumpy skin disease virus)</fullName>
    </submittedName>
</protein>
<keyword evidence="5" id="KW-1185">Reference proteome</keyword>
<gene>
    <name evidence="4" type="ORF">SY1_03280</name>
</gene>
<dbReference type="AlphaFoldDB" id="A0AB94IVP7"/>
<dbReference type="Pfam" id="PF12773">
    <property type="entry name" value="DZR"/>
    <property type="match status" value="1"/>
</dbReference>
<evidence type="ECO:0000259" key="3">
    <source>
        <dbReference type="Pfam" id="PF13421"/>
    </source>
</evidence>
<name>A0AB94IVP7_9BACT</name>